<dbReference type="Proteomes" id="UP001321543">
    <property type="component" value="Chromosome"/>
</dbReference>
<organism evidence="1 2">
    <name type="scientific">Microbacterium suwonense</name>
    <dbReference type="NCBI Taxonomy" id="683047"/>
    <lineage>
        <taxon>Bacteria</taxon>
        <taxon>Bacillati</taxon>
        <taxon>Actinomycetota</taxon>
        <taxon>Actinomycetes</taxon>
        <taxon>Micrococcales</taxon>
        <taxon>Microbacteriaceae</taxon>
        <taxon>Microbacterium</taxon>
    </lineage>
</organism>
<name>A0ABM8FT68_9MICO</name>
<reference evidence="2" key="1">
    <citation type="journal article" date="2019" name="Int. J. Syst. Evol. Microbiol.">
        <title>The Global Catalogue of Microorganisms (GCM) 10K type strain sequencing project: providing services to taxonomists for standard genome sequencing and annotation.</title>
        <authorList>
            <consortium name="The Broad Institute Genomics Platform"/>
            <consortium name="The Broad Institute Genome Sequencing Center for Infectious Disease"/>
            <person name="Wu L."/>
            <person name="Ma J."/>
        </authorList>
    </citation>
    <scope>NUCLEOTIDE SEQUENCE [LARGE SCALE GENOMIC DNA]</scope>
    <source>
        <strain evidence="2">NBRC 106310</strain>
    </source>
</reference>
<protein>
    <submittedName>
        <fullName evidence="1">Uncharacterized protein</fullName>
    </submittedName>
</protein>
<keyword evidence="2" id="KW-1185">Reference proteome</keyword>
<accession>A0ABM8FT68</accession>
<evidence type="ECO:0000313" key="2">
    <source>
        <dbReference type="Proteomes" id="UP001321543"/>
    </source>
</evidence>
<dbReference type="EMBL" id="AP027728">
    <property type="protein sequence ID" value="BDZ38735.1"/>
    <property type="molecule type" value="Genomic_DNA"/>
</dbReference>
<proteinExistence type="predicted"/>
<gene>
    <name evidence="1" type="ORF">GCM10025863_13490</name>
</gene>
<sequence length="93" mass="9714">MTLLVDLALLDQAVALEALEGVVDLADVQRPGRAGAAVELGTKLVAVAGALVEDGEQTLTDGHVISSLASAGDRIDHDQISRYCVSEYMHIGK</sequence>
<evidence type="ECO:0000313" key="1">
    <source>
        <dbReference type="EMBL" id="BDZ38735.1"/>
    </source>
</evidence>